<evidence type="ECO:0000313" key="5">
    <source>
        <dbReference type="Proteomes" id="UP000243750"/>
    </source>
</evidence>
<evidence type="ECO:0000313" key="4">
    <source>
        <dbReference type="EMBL" id="QFY55621.1"/>
    </source>
</evidence>
<name>A0AA91U482_9GAMM</name>
<evidence type="ECO:0000313" key="3">
    <source>
        <dbReference type="EMBL" id="PCD00031.1"/>
    </source>
</evidence>
<evidence type="ECO:0000256" key="1">
    <source>
        <dbReference type="SAM" id="MobiDB-lite"/>
    </source>
</evidence>
<dbReference type="Proteomes" id="UP000344571">
    <property type="component" value="Chromosome"/>
</dbReference>
<keyword evidence="6" id="KW-1185">Reference proteome</keyword>
<dbReference type="EMBL" id="CP033116">
    <property type="protein sequence ID" value="QFY55621.1"/>
    <property type="molecule type" value="Genomic_DNA"/>
</dbReference>
<dbReference type="InterPro" id="IPR009506">
    <property type="entry name" value="YjiS-like"/>
</dbReference>
<protein>
    <submittedName>
        <fullName evidence="4">DUF1127 domain-containing protein</fullName>
    </submittedName>
</protein>
<evidence type="ECO:0000259" key="2">
    <source>
        <dbReference type="Pfam" id="PF06568"/>
    </source>
</evidence>
<reference evidence="4 6" key="2">
    <citation type="submission" date="2018-10" db="EMBL/GenBank/DDBJ databases">
        <title>Complete genome sequence of Pseudomonas pelagia strain Kongs-67.</title>
        <authorList>
            <person name="Sinha R.K."/>
            <person name="Krishnan K."/>
        </authorList>
    </citation>
    <scope>NUCLEOTIDE SEQUENCE [LARGE SCALE GENOMIC DNA]</scope>
    <source>
        <strain evidence="4 6">Kongs-67</strain>
    </source>
</reference>
<accession>A0AA91U482</accession>
<reference evidence="3 5" key="1">
    <citation type="submission" date="2017-09" db="EMBL/GenBank/DDBJ databases">
        <title>Bacterial and phytoplankton interrelationship in Kongsfjorden, an Arctic fjord.</title>
        <authorList>
            <person name="Sinha R."/>
            <person name="Krishnan K."/>
        </authorList>
    </citation>
    <scope>NUCLEOTIDE SEQUENCE [LARGE SCALE GENOMIC DNA]</scope>
    <source>
        <strain evidence="3 5">58</strain>
    </source>
</reference>
<organism evidence="3 5">
    <name type="scientific">Halopseudomonas pelagia</name>
    <dbReference type="NCBI Taxonomy" id="553151"/>
    <lineage>
        <taxon>Bacteria</taxon>
        <taxon>Pseudomonadati</taxon>
        <taxon>Pseudomonadota</taxon>
        <taxon>Gammaproteobacteria</taxon>
        <taxon>Pseudomonadales</taxon>
        <taxon>Pseudomonadaceae</taxon>
        <taxon>Halopseudomonas</taxon>
    </lineage>
</organism>
<feature type="domain" description="YjiS-like" evidence="2">
    <location>
        <begin position="41"/>
        <end position="75"/>
    </location>
</feature>
<evidence type="ECO:0000313" key="6">
    <source>
        <dbReference type="Proteomes" id="UP000344571"/>
    </source>
</evidence>
<proteinExistence type="predicted"/>
<dbReference type="Proteomes" id="UP000243750">
    <property type="component" value="Unassembled WGS sequence"/>
</dbReference>
<gene>
    <name evidence="3" type="ORF">CO192_07235</name>
    <name evidence="4" type="ORF">EAO82_04080</name>
</gene>
<dbReference type="EMBL" id="NWMT01000073">
    <property type="protein sequence ID" value="PCD00031.1"/>
    <property type="molecule type" value="Genomic_DNA"/>
</dbReference>
<dbReference type="Pfam" id="PF06568">
    <property type="entry name" value="YjiS-like"/>
    <property type="match status" value="1"/>
</dbReference>
<sequence>MEDMAMKVARKQVVVEQYSQDHGRALRRFPGQAKTLVLAMVRRVQRWQRLAYERRLLGALDQHQLRDIGITRAEAQRESARPFWDDAGTDEQRREM</sequence>
<dbReference type="AlphaFoldDB" id="A0AA91U482"/>
<feature type="region of interest" description="Disordered" evidence="1">
    <location>
        <begin position="75"/>
        <end position="96"/>
    </location>
</feature>